<protein>
    <submittedName>
        <fullName evidence="1">DUF5990 family protein</fullName>
    </submittedName>
</protein>
<sequence>MQIRIEAVDLPGRTCAPGPDFPGYGNIHVAVQRRDRPAELLEPHPGDAPTATWVLDCTATPTEAGIDIRGPYVQGRPTSRFIYLSWGTVDERGAFTMFRRAKLMLDAVTPATIEASMRSGRLLARLRLTDVQGRPLCAQVRPPLVDWSATSTAA</sequence>
<name>A0ABW1GHD4_9ACTN</name>
<dbReference type="EMBL" id="JBHSPU010000009">
    <property type="protein sequence ID" value="MFC5913347.1"/>
    <property type="molecule type" value="Genomic_DNA"/>
</dbReference>
<gene>
    <name evidence="1" type="ORF">ACFP1B_07885</name>
</gene>
<comment type="caution">
    <text evidence="1">The sequence shown here is derived from an EMBL/GenBank/DDBJ whole genome shotgun (WGS) entry which is preliminary data.</text>
</comment>
<proteinExistence type="predicted"/>
<dbReference type="Pfam" id="PF19452">
    <property type="entry name" value="DUF5990"/>
    <property type="match status" value="1"/>
</dbReference>
<evidence type="ECO:0000313" key="1">
    <source>
        <dbReference type="EMBL" id="MFC5913347.1"/>
    </source>
</evidence>
<accession>A0ABW1GHD4</accession>
<evidence type="ECO:0000313" key="2">
    <source>
        <dbReference type="Proteomes" id="UP001596200"/>
    </source>
</evidence>
<dbReference type="InterPro" id="IPR046032">
    <property type="entry name" value="DUF5990"/>
</dbReference>
<organism evidence="1 2">
    <name type="scientific">Streptomyces pulveraceus</name>
    <dbReference type="NCBI Taxonomy" id="68258"/>
    <lineage>
        <taxon>Bacteria</taxon>
        <taxon>Bacillati</taxon>
        <taxon>Actinomycetota</taxon>
        <taxon>Actinomycetes</taxon>
        <taxon>Kitasatosporales</taxon>
        <taxon>Streptomycetaceae</taxon>
        <taxon>Streptomyces</taxon>
    </lineage>
</organism>
<keyword evidence="2" id="KW-1185">Reference proteome</keyword>
<dbReference type="Proteomes" id="UP001596200">
    <property type="component" value="Unassembled WGS sequence"/>
</dbReference>
<reference evidence="2" key="1">
    <citation type="journal article" date="2019" name="Int. J. Syst. Evol. Microbiol.">
        <title>The Global Catalogue of Microorganisms (GCM) 10K type strain sequencing project: providing services to taxonomists for standard genome sequencing and annotation.</title>
        <authorList>
            <consortium name="The Broad Institute Genomics Platform"/>
            <consortium name="The Broad Institute Genome Sequencing Center for Infectious Disease"/>
            <person name="Wu L."/>
            <person name="Ma J."/>
        </authorList>
    </citation>
    <scope>NUCLEOTIDE SEQUENCE [LARGE SCALE GENOMIC DNA]</scope>
    <source>
        <strain evidence="2">JCM 4147</strain>
    </source>
</reference>
<dbReference type="RefSeq" id="WP_344512959.1">
    <property type="nucleotide sequence ID" value="NZ_BAAATU010000024.1"/>
</dbReference>